<dbReference type="PANTHER" id="PTHR10404">
    <property type="entry name" value="N-ACETYLATED-ALPHA-LINKED ACIDIC DIPEPTIDASE"/>
    <property type="match status" value="1"/>
</dbReference>
<organism evidence="1 2">
    <name type="scientific">Meganyctiphanes norvegica</name>
    <name type="common">Northern krill</name>
    <name type="synonym">Thysanopoda norvegica</name>
    <dbReference type="NCBI Taxonomy" id="48144"/>
    <lineage>
        <taxon>Eukaryota</taxon>
        <taxon>Metazoa</taxon>
        <taxon>Ecdysozoa</taxon>
        <taxon>Arthropoda</taxon>
        <taxon>Crustacea</taxon>
        <taxon>Multicrustacea</taxon>
        <taxon>Malacostraca</taxon>
        <taxon>Eumalacostraca</taxon>
        <taxon>Eucarida</taxon>
        <taxon>Euphausiacea</taxon>
        <taxon>Euphausiidae</taxon>
        <taxon>Meganyctiphanes</taxon>
    </lineage>
</organism>
<dbReference type="Gene3D" id="3.40.630.10">
    <property type="entry name" value="Zn peptidases"/>
    <property type="match status" value="1"/>
</dbReference>
<dbReference type="InterPro" id="IPR039373">
    <property type="entry name" value="Peptidase_M28B"/>
</dbReference>
<dbReference type="GO" id="GO:0004180">
    <property type="term" value="F:carboxypeptidase activity"/>
    <property type="evidence" value="ECO:0007669"/>
    <property type="project" value="TreeGrafter"/>
</dbReference>
<sequence>MDIAVIYSSKLILSATPVLHNIIKAAAKVVPAPEESGHTTLWDLWKDQDGSIDYNLASTSDHAPLYQRLGIPTSYMVWIHNPAEYNWCDYPLYHTTYENFEAMKYLDPEFHYHLAIAQLWSMMALGLVDNKVLPMDPRDEVVMQQVLLQSLE</sequence>
<reference evidence="1 2" key="1">
    <citation type="submission" date="2024-05" db="EMBL/GenBank/DDBJ databases">
        <authorList>
            <person name="Wallberg A."/>
        </authorList>
    </citation>
    <scope>NUCLEOTIDE SEQUENCE [LARGE SCALE GENOMIC DNA]</scope>
</reference>
<name>A0AAV2R6M1_MEGNR</name>
<keyword evidence="2" id="KW-1185">Reference proteome</keyword>
<feature type="non-terminal residue" evidence="1">
    <location>
        <position position="152"/>
    </location>
</feature>
<protein>
    <submittedName>
        <fullName evidence="1">Uncharacterized protein</fullName>
    </submittedName>
</protein>
<dbReference type="PANTHER" id="PTHR10404:SF77">
    <property type="entry name" value="GLUTAMATE CARBOXYPEPTIDASE 2 HOMOLOG"/>
    <property type="match status" value="1"/>
</dbReference>
<evidence type="ECO:0000313" key="1">
    <source>
        <dbReference type="EMBL" id="CAL4112311.1"/>
    </source>
</evidence>
<gene>
    <name evidence="1" type="ORF">MNOR_LOCUS19858</name>
</gene>
<dbReference type="SUPFAM" id="SSF53187">
    <property type="entry name" value="Zn-dependent exopeptidases"/>
    <property type="match status" value="1"/>
</dbReference>
<dbReference type="AlphaFoldDB" id="A0AAV2R6M1"/>
<evidence type="ECO:0000313" key="2">
    <source>
        <dbReference type="Proteomes" id="UP001497623"/>
    </source>
</evidence>
<comment type="caution">
    <text evidence="1">The sequence shown here is derived from an EMBL/GenBank/DDBJ whole genome shotgun (WGS) entry which is preliminary data.</text>
</comment>
<dbReference type="Proteomes" id="UP001497623">
    <property type="component" value="Unassembled WGS sequence"/>
</dbReference>
<dbReference type="EMBL" id="CAXKWB010014977">
    <property type="protein sequence ID" value="CAL4112311.1"/>
    <property type="molecule type" value="Genomic_DNA"/>
</dbReference>
<accession>A0AAV2R6M1</accession>
<proteinExistence type="predicted"/>